<keyword evidence="4" id="KW-1185">Reference proteome</keyword>
<comment type="caution">
    <text evidence="3">The sequence shown here is derived from an EMBL/GenBank/DDBJ whole genome shotgun (WGS) entry which is preliminary data.</text>
</comment>
<evidence type="ECO:0000256" key="2">
    <source>
        <dbReference type="SAM" id="SignalP"/>
    </source>
</evidence>
<keyword evidence="2" id="KW-0732">Signal</keyword>
<gene>
    <name evidence="3" type="ORF">GPX89_32475</name>
</gene>
<evidence type="ECO:0008006" key="5">
    <source>
        <dbReference type="Google" id="ProtNLM"/>
    </source>
</evidence>
<sequence>MKIRVYFAAPVILALTLTSMAVSAPASAQHIALTNSDDGRSVTASLGDDIEVRLTSFHENGLTYTWQPPVSSDSTVLSRTASRTAPNGDASAVLQAENDGTTTITAQPQCRPDKGRECPSVAKQWKVTVQVK</sequence>
<name>A0A7K1V648_9NOCA</name>
<dbReference type="EMBL" id="WRPP01000007">
    <property type="protein sequence ID" value="MVU81941.1"/>
    <property type="molecule type" value="Genomic_DNA"/>
</dbReference>
<dbReference type="AlphaFoldDB" id="A0A7K1V648"/>
<feature type="region of interest" description="Disordered" evidence="1">
    <location>
        <begin position="69"/>
        <end position="117"/>
    </location>
</feature>
<evidence type="ECO:0000313" key="4">
    <source>
        <dbReference type="Proteomes" id="UP000466794"/>
    </source>
</evidence>
<feature type="chain" id="PRO_5029655926" description="Proteinase inhibitor I42 chagasin domain-containing protein" evidence="2">
    <location>
        <begin position="29"/>
        <end position="132"/>
    </location>
</feature>
<protein>
    <recommendedName>
        <fullName evidence="5">Proteinase inhibitor I42 chagasin domain-containing protein</fullName>
    </recommendedName>
</protein>
<feature type="signal peptide" evidence="2">
    <location>
        <begin position="1"/>
        <end position="28"/>
    </location>
</feature>
<evidence type="ECO:0000256" key="1">
    <source>
        <dbReference type="SAM" id="MobiDB-lite"/>
    </source>
</evidence>
<dbReference type="RefSeq" id="WP_157391505.1">
    <property type="nucleotide sequence ID" value="NZ_WRPP01000007.1"/>
</dbReference>
<dbReference type="Proteomes" id="UP000466794">
    <property type="component" value="Unassembled WGS sequence"/>
</dbReference>
<organism evidence="3 4">
    <name type="scientific">Nocardia terrae</name>
    <dbReference type="NCBI Taxonomy" id="2675851"/>
    <lineage>
        <taxon>Bacteria</taxon>
        <taxon>Bacillati</taxon>
        <taxon>Actinomycetota</taxon>
        <taxon>Actinomycetes</taxon>
        <taxon>Mycobacteriales</taxon>
        <taxon>Nocardiaceae</taxon>
        <taxon>Nocardia</taxon>
    </lineage>
</organism>
<reference evidence="3 4" key="1">
    <citation type="submission" date="2019-12" db="EMBL/GenBank/DDBJ databases">
        <title>Nocardia sp. nov. ET3-3 isolated from soil.</title>
        <authorList>
            <person name="Kanchanasin P."/>
            <person name="Tanasupawat S."/>
            <person name="Yuki M."/>
            <person name="Kudo T."/>
        </authorList>
    </citation>
    <scope>NUCLEOTIDE SEQUENCE [LARGE SCALE GENOMIC DNA]</scope>
    <source>
        <strain evidence="3 4">ET3-3</strain>
    </source>
</reference>
<feature type="compositionally biased region" description="Polar residues" evidence="1">
    <location>
        <begin position="69"/>
        <end position="85"/>
    </location>
</feature>
<feature type="compositionally biased region" description="Polar residues" evidence="1">
    <location>
        <begin position="98"/>
        <end position="108"/>
    </location>
</feature>
<evidence type="ECO:0000313" key="3">
    <source>
        <dbReference type="EMBL" id="MVU81941.1"/>
    </source>
</evidence>
<proteinExistence type="predicted"/>
<accession>A0A7K1V648</accession>